<feature type="transmembrane region" description="Helical" evidence="4">
    <location>
        <begin position="190"/>
        <end position="212"/>
    </location>
</feature>
<evidence type="ECO:0000313" key="6">
    <source>
        <dbReference type="EMBL" id="MDI9234795.1"/>
    </source>
</evidence>
<evidence type="ECO:0000256" key="2">
    <source>
        <dbReference type="ARBA" id="ARBA00012438"/>
    </source>
</evidence>
<dbReference type="Gene3D" id="1.10.287.130">
    <property type="match status" value="1"/>
</dbReference>
<accession>A0ABT6X9M9</accession>
<feature type="transmembrane region" description="Helical" evidence="4">
    <location>
        <begin position="63"/>
        <end position="81"/>
    </location>
</feature>
<dbReference type="PANTHER" id="PTHR43065:SF42">
    <property type="entry name" value="TWO-COMPONENT SENSOR PPRA"/>
    <property type="match status" value="1"/>
</dbReference>
<feature type="transmembrane region" description="Helical" evidence="4">
    <location>
        <begin position="119"/>
        <end position="137"/>
    </location>
</feature>
<feature type="transmembrane region" description="Helical" evidence="4">
    <location>
        <begin position="34"/>
        <end position="57"/>
    </location>
</feature>
<dbReference type="EMBL" id="JASGBH010000010">
    <property type="protein sequence ID" value="MDI9234795.1"/>
    <property type="molecule type" value="Genomic_DNA"/>
</dbReference>
<evidence type="ECO:0000256" key="1">
    <source>
        <dbReference type="ARBA" id="ARBA00000085"/>
    </source>
</evidence>
<organism evidence="6 7">
    <name type="scientific">Limnohabitans lacus</name>
    <dbReference type="NCBI Taxonomy" id="3045173"/>
    <lineage>
        <taxon>Bacteria</taxon>
        <taxon>Pseudomonadati</taxon>
        <taxon>Pseudomonadota</taxon>
        <taxon>Betaproteobacteria</taxon>
        <taxon>Burkholderiales</taxon>
        <taxon>Comamonadaceae</taxon>
        <taxon>Limnohabitans</taxon>
    </lineage>
</organism>
<dbReference type="InterPro" id="IPR003594">
    <property type="entry name" value="HATPase_dom"/>
</dbReference>
<comment type="caution">
    <text evidence="6">The sequence shown here is derived from an EMBL/GenBank/DDBJ whole genome shotgun (WGS) entry which is preliminary data.</text>
</comment>
<dbReference type="PROSITE" id="PS50109">
    <property type="entry name" value="HIS_KIN"/>
    <property type="match status" value="1"/>
</dbReference>
<dbReference type="InterPro" id="IPR004358">
    <property type="entry name" value="Sig_transdc_His_kin-like_C"/>
</dbReference>
<dbReference type="SUPFAM" id="SSF55874">
    <property type="entry name" value="ATPase domain of HSP90 chaperone/DNA topoisomerase II/histidine kinase"/>
    <property type="match status" value="1"/>
</dbReference>
<comment type="catalytic activity">
    <reaction evidence="1">
        <text>ATP + protein L-histidine = ADP + protein N-phospho-L-histidine.</text>
        <dbReference type="EC" id="2.7.13.3"/>
    </reaction>
</comment>
<dbReference type="EC" id="2.7.13.3" evidence="2"/>
<keyword evidence="4" id="KW-0812">Transmembrane</keyword>
<dbReference type="Pfam" id="PF02518">
    <property type="entry name" value="HATPase_c"/>
    <property type="match status" value="1"/>
</dbReference>
<dbReference type="Gene3D" id="3.30.565.10">
    <property type="entry name" value="Histidine kinase-like ATPase, C-terminal domain"/>
    <property type="match status" value="1"/>
</dbReference>
<name>A0ABT6X9M9_9BURK</name>
<feature type="transmembrane region" description="Helical" evidence="4">
    <location>
        <begin position="6"/>
        <end position="27"/>
    </location>
</feature>
<feature type="transmembrane region" description="Helical" evidence="4">
    <location>
        <begin position="157"/>
        <end position="178"/>
    </location>
</feature>
<keyword evidence="7" id="KW-1185">Reference proteome</keyword>
<keyword evidence="6" id="KW-0808">Transferase</keyword>
<dbReference type="SMART" id="SM00388">
    <property type="entry name" value="HisKA"/>
    <property type="match status" value="1"/>
</dbReference>
<dbReference type="SUPFAM" id="SSF47384">
    <property type="entry name" value="Homodimeric domain of signal transducing histidine kinase"/>
    <property type="match status" value="1"/>
</dbReference>
<dbReference type="PRINTS" id="PR00344">
    <property type="entry name" value="BCTRLSENSOR"/>
</dbReference>
<dbReference type="CDD" id="cd00082">
    <property type="entry name" value="HisKA"/>
    <property type="match status" value="1"/>
</dbReference>
<dbReference type="InterPro" id="IPR005467">
    <property type="entry name" value="His_kinase_dom"/>
</dbReference>
<evidence type="ECO:0000256" key="3">
    <source>
        <dbReference type="ARBA" id="ARBA00022553"/>
    </source>
</evidence>
<evidence type="ECO:0000256" key="4">
    <source>
        <dbReference type="SAM" id="Phobius"/>
    </source>
</evidence>
<keyword evidence="4" id="KW-0472">Membrane</keyword>
<keyword evidence="6" id="KW-0418">Kinase</keyword>
<dbReference type="SMART" id="SM00387">
    <property type="entry name" value="HATPase_c"/>
    <property type="match status" value="1"/>
</dbReference>
<reference evidence="6" key="1">
    <citation type="submission" date="2023-05" db="EMBL/GenBank/DDBJ databases">
        <title>Limnohabitans sp. strain HM2-2 Genome sequencing and assembly.</title>
        <authorList>
            <person name="Jung Y."/>
        </authorList>
    </citation>
    <scope>NUCLEOTIDE SEQUENCE</scope>
    <source>
        <strain evidence="6">HM2-2</strain>
    </source>
</reference>
<dbReference type="InterPro" id="IPR036097">
    <property type="entry name" value="HisK_dim/P_sf"/>
</dbReference>
<keyword evidence="3" id="KW-0597">Phosphoprotein</keyword>
<gene>
    <name evidence="6" type="ORF">QLQ16_13235</name>
</gene>
<evidence type="ECO:0000313" key="7">
    <source>
        <dbReference type="Proteomes" id="UP001431902"/>
    </source>
</evidence>
<feature type="domain" description="Histidine kinase" evidence="5">
    <location>
        <begin position="272"/>
        <end position="491"/>
    </location>
</feature>
<evidence type="ECO:0000259" key="5">
    <source>
        <dbReference type="PROSITE" id="PS50109"/>
    </source>
</evidence>
<dbReference type="GO" id="GO:0016301">
    <property type="term" value="F:kinase activity"/>
    <property type="evidence" value="ECO:0007669"/>
    <property type="project" value="UniProtKB-KW"/>
</dbReference>
<proteinExistence type="predicted"/>
<protein>
    <recommendedName>
        <fullName evidence="2">histidine kinase</fullName>
        <ecNumber evidence="2">2.7.13.3</ecNumber>
    </recommendedName>
</protein>
<dbReference type="RefSeq" id="WP_283225142.1">
    <property type="nucleotide sequence ID" value="NZ_JASGBH010000010.1"/>
</dbReference>
<dbReference type="InterPro" id="IPR003661">
    <property type="entry name" value="HisK_dim/P_dom"/>
</dbReference>
<feature type="transmembrane region" description="Helical" evidence="4">
    <location>
        <begin position="93"/>
        <end position="113"/>
    </location>
</feature>
<dbReference type="PANTHER" id="PTHR43065">
    <property type="entry name" value="SENSOR HISTIDINE KINASE"/>
    <property type="match status" value="1"/>
</dbReference>
<dbReference type="InterPro" id="IPR036890">
    <property type="entry name" value="HATPase_C_sf"/>
</dbReference>
<dbReference type="Proteomes" id="UP001431902">
    <property type="component" value="Unassembled WGS sequence"/>
</dbReference>
<keyword evidence="4" id="KW-1133">Transmembrane helix</keyword>
<sequence length="496" mass="54812">MKIDVQTIFWVDAFLYLMLHVALWYGLARFRSRVAVMWSVSGIMSALSLCVLGSRGLMATDLIVVWGQLLMGLGNWGRQVALRSIDGPADARWLWLSGLANVAFLALSYSLHFSGVPESTLMVLFYSFYAINCLEYYGSGRRMAQSHDSIGATSIRWAGLVLSGSLGIKALAMMTGFGSDDLYQASWDHVVVFAGQFTGIILLTVGFMQLFIDKAHRQKIATQAQLAREQEHTALAEQHSQALSRLLAEREEIIRQLTLSNKSAGMGALVASFAHELNQPLAATLLHAELIQSQIKKLHVGAGPADLPLVDAVAGHIVSDTQRAGDIIRKLRNLFRMSKGEFAKLDFKQLVLDVLDIVQVKMVHQKVRIFTTFDDGFRLTGDATQLQQVVLNLVSNAIDALRDIEHRERLLQIRGIVTQGFIELEIEDNGTGIALDKQIEVFSLFKSTKFDGMGVGLWLSQSIVESHGGTLTFLSRPGQGSVFTLRLPSTEYVLKD</sequence>